<evidence type="ECO:0000256" key="6">
    <source>
        <dbReference type="ARBA" id="ARBA00022982"/>
    </source>
</evidence>
<evidence type="ECO:0000256" key="2">
    <source>
        <dbReference type="ARBA" id="ARBA00022448"/>
    </source>
</evidence>
<evidence type="ECO:0000259" key="11">
    <source>
        <dbReference type="PROSITE" id="PS51007"/>
    </source>
</evidence>
<reference evidence="12 13" key="1">
    <citation type="submission" date="2019-03" db="EMBL/GenBank/DDBJ databases">
        <title>Genomic Encyclopedia of Archaeal and Bacterial Type Strains, Phase II (KMG-II): from individual species to whole genera.</title>
        <authorList>
            <person name="Goeker M."/>
        </authorList>
    </citation>
    <scope>NUCLEOTIDE SEQUENCE [LARGE SCALE GENOMIC DNA]</scope>
    <source>
        <strain evidence="12 13">DSM 24425</strain>
    </source>
</reference>
<feature type="signal peptide" evidence="10">
    <location>
        <begin position="1"/>
        <end position="20"/>
    </location>
</feature>
<dbReference type="InterPro" id="IPR036909">
    <property type="entry name" value="Cyt_c-like_dom_sf"/>
</dbReference>
<dbReference type="PANTHER" id="PTHR30600:SF7">
    <property type="entry name" value="CYTOCHROME C PEROXIDASE-RELATED"/>
    <property type="match status" value="1"/>
</dbReference>
<comment type="subcellular location">
    <subcellularLocation>
        <location evidence="1">Cell envelope</location>
    </subcellularLocation>
</comment>
<evidence type="ECO:0000256" key="8">
    <source>
        <dbReference type="ARBA" id="ARBA00023004"/>
    </source>
</evidence>
<dbReference type="GO" id="GO:0009055">
    <property type="term" value="F:electron transfer activity"/>
    <property type="evidence" value="ECO:0007669"/>
    <property type="project" value="InterPro"/>
</dbReference>
<dbReference type="GO" id="GO:0004130">
    <property type="term" value="F:cytochrome-c peroxidase activity"/>
    <property type="evidence" value="ECO:0007669"/>
    <property type="project" value="TreeGrafter"/>
</dbReference>
<keyword evidence="4 9" id="KW-0349">Heme</keyword>
<dbReference type="PANTHER" id="PTHR30600">
    <property type="entry name" value="CYTOCHROME C PEROXIDASE-RELATED"/>
    <property type="match status" value="1"/>
</dbReference>
<accession>A0A4V2PDX3</accession>
<dbReference type="Proteomes" id="UP000295777">
    <property type="component" value="Unassembled WGS sequence"/>
</dbReference>
<evidence type="ECO:0000256" key="9">
    <source>
        <dbReference type="PROSITE-ProRule" id="PRU00433"/>
    </source>
</evidence>
<dbReference type="GO" id="GO:0030313">
    <property type="term" value="C:cell envelope"/>
    <property type="evidence" value="ECO:0007669"/>
    <property type="project" value="UniProtKB-SubCell"/>
</dbReference>
<dbReference type="AlphaFoldDB" id="A0A4V2PDX3"/>
<dbReference type="OrthoDB" id="9772811at2"/>
<dbReference type="InterPro" id="IPR051395">
    <property type="entry name" value="Cytochrome_c_Peroxidase/MauG"/>
</dbReference>
<feature type="chain" id="PRO_5020344649" evidence="10">
    <location>
        <begin position="21"/>
        <end position="406"/>
    </location>
</feature>
<dbReference type="GO" id="GO:0046872">
    <property type="term" value="F:metal ion binding"/>
    <property type="evidence" value="ECO:0007669"/>
    <property type="project" value="UniProtKB-KW"/>
</dbReference>
<dbReference type="RefSeq" id="WP_132525377.1">
    <property type="nucleotide sequence ID" value="NZ_SMFV01000001.1"/>
</dbReference>
<keyword evidence="7" id="KW-0560">Oxidoreductase</keyword>
<keyword evidence="13" id="KW-1185">Reference proteome</keyword>
<dbReference type="PROSITE" id="PS51007">
    <property type="entry name" value="CYTC"/>
    <property type="match status" value="2"/>
</dbReference>
<dbReference type="SUPFAM" id="SSF46626">
    <property type="entry name" value="Cytochrome c"/>
    <property type="match status" value="2"/>
</dbReference>
<evidence type="ECO:0000256" key="1">
    <source>
        <dbReference type="ARBA" id="ARBA00004196"/>
    </source>
</evidence>
<gene>
    <name evidence="12" type="ORF">CLV27_0452</name>
</gene>
<dbReference type="GO" id="GO:0020037">
    <property type="term" value="F:heme binding"/>
    <property type="evidence" value="ECO:0007669"/>
    <property type="project" value="InterPro"/>
</dbReference>
<dbReference type="EMBL" id="SMFV01000001">
    <property type="protein sequence ID" value="TCK06646.1"/>
    <property type="molecule type" value="Genomic_DNA"/>
</dbReference>
<keyword evidence="6" id="KW-0249">Electron transport</keyword>
<sequence length="406" mass="45492">MKRLLTALIIFLAGTGNGLAAVWEKNCEGCHNGTVAPTKEELLSQHPTPEDFLDAVKEAMREEKMPPGLKYLAAIKELFGRLPVKKAHAENSHGKVHESDEYSKYKRYFTPLPTLPPIPADNPLTPEKVKLGKMLYYDPRLSRSKIISCNTCHNIALGGDDNVKTSIGHGWKTGGRNAPTTLNSGFLKVQFWDGRAPTLEEQTKGPIQAHVEMNATPELVVRRLKAIPEYVELFKKAFPNDPDPVNFENVAKAIAAFERTLNTPNSPFQRYLLGEENALTKEQKEGMKLFVEKGCIACHNGPVLSDGRFHKFKSNNDTGRFRVTKNPKDKYLFRTPQLLNVALTAPYFHDGSAKTLEEAIRHMAEQELGQKLSMEEVRKIKAFLESLTGEIPLEARTVPILPPERQ</sequence>
<dbReference type="FunFam" id="1.10.760.10:FF:000004">
    <property type="entry name" value="Cytochrome c peroxidase"/>
    <property type="match status" value="1"/>
</dbReference>
<feature type="domain" description="Cytochrome c" evidence="11">
    <location>
        <begin position="127"/>
        <end position="235"/>
    </location>
</feature>
<organism evidence="12 13">
    <name type="scientific">Phorcysia thermohydrogeniphila</name>
    <dbReference type="NCBI Taxonomy" id="936138"/>
    <lineage>
        <taxon>Bacteria</taxon>
        <taxon>Pseudomonadati</taxon>
        <taxon>Aquificota</taxon>
        <taxon>Aquificia</taxon>
        <taxon>Desulfurobacteriales</taxon>
        <taxon>Desulfurobacteriaceae</taxon>
        <taxon>Phorcysia</taxon>
    </lineage>
</organism>
<feature type="domain" description="Cytochrome c" evidence="11">
    <location>
        <begin position="281"/>
        <end position="388"/>
    </location>
</feature>
<proteinExistence type="predicted"/>
<dbReference type="Gene3D" id="1.10.760.10">
    <property type="entry name" value="Cytochrome c-like domain"/>
    <property type="match status" value="2"/>
</dbReference>
<keyword evidence="2" id="KW-0813">Transport</keyword>
<name>A0A4V2PDX3_9BACT</name>
<evidence type="ECO:0000313" key="12">
    <source>
        <dbReference type="EMBL" id="TCK06646.1"/>
    </source>
</evidence>
<evidence type="ECO:0000256" key="3">
    <source>
        <dbReference type="ARBA" id="ARBA00022559"/>
    </source>
</evidence>
<evidence type="ECO:0000313" key="13">
    <source>
        <dbReference type="Proteomes" id="UP000295777"/>
    </source>
</evidence>
<keyword evidence="10" id="KW-0732">Signal</keyword>
<keyword evidence="3 12" id="KW-0575">Peroxidase</keyword>
<keyword evidence="5 9" id="KW-0479">Metal-binding</keyword>
<dbReference type="InterPro" id="IPR004852">
    <property type="entry name" value="Di-haem_cyt_c_peroxidsae"/>
</dbReference>
<keyword evidence="8 9" id="KW-0408">Iron</keyword>
<comment type="caution">
    <text evidence="12">The sequence shown here is derived from an EMBL/GenBank/DDBJ whole genome shotgun (WGS) entry which is preliminary data.</text>
</comment>
<dbReference type="InterPro" id="IPR009056">
    <property type="entry name" value="Cyt_c-like_dom"/>
</dbReference>
<evidence type="ECO:0000256" key="5">
    <source>
        <dbReference type="ARBA" id="ARBA00022723"/>
    </source>
</evidence>
<evidence type="ECO:0000256" key="10">
    <source>
        <dbReference type="SAM" id="SignalP"/>
    </source>
</evidence>
<dbReference type="Pfam" id="PF03150">
    <property type="entry name" value="CCP_MauG"/>
    <property type="match status" value="1"/>
</dbReference>
<evidence type="ECO:0000256" key="7">
    <source>
        <dbReference type="ARBA" id="ARBA00023002"/>
    </source>
</evidence>
<protein>
    <submittedName>
        <fullName evidence="12">Cytochrome c peroxidase</fullName>
    </submittedName>
</protein>
<evidence type="ECO:0000256" key="4">
    <source>
        <dbReference type="ARBA" id="ARBA00022617"/>
    </source>
</evidence>